<keyword evidence="12 19" id="KW-0675">Receptor</keyword>
<dbReference type="GO" id="GO:0015344">
    <property type="term" value="F:siderophore uptake transmembrane transporter activity"/>
    <property type="evidence" value="ECO:0007669"/>
    <property type="project" value="TreeGrafter"/>
</dbReference>
<feature type="domain" description="Secretin/TonB short N-terminal" evidence="18">
    <location>
        <begin position="69"/>
        <end position="119"/>
    </location>
</feature>
<keyword evidence="9" id="KW-0406">Ion transport</keyword>
<feature type="chain" id="PRO_5020254270" evidence="17">
    <location>
        <begin position="33"/>
        <end position="831"/>
    </location>
</feature>
<sequence length="831" mass="90649">MMPHPTAARPARRALHPAPVALAVLLACTALAGQPRPAHAQATQTAQRYDIPAGPLDQALNRFAAEAGILLTIDGRLTAGKRSPGLRGEAGIAQALQRLLEGTGLEAYEGDSGYQLRRTPSVSGGETVLGTVQVKAASLGSATEGSGSYTTRATSTATRLPLSLRETPQSVSVVTRQQMDDQGLEHIADVLQQTPGITVNRDNTEGYSFYARGFQVENFQFDGVASLATAGGNVRDNYSIADSAIYDRVEVLKGATGLVNGAGLPSGVINMVRKRPTADFQGHASVGVGSWDHYRAEVDLSSPLAESGAIRGRVVGAAQHNRSFIEHLKNRQELFYGIVEADLAPATILSVGFDVQRNRNDASSNSHLPAFFSDGSPAKFSRSTNAADVWAERNHDTQRMFATLDHSFGSGWNLKATLNQRKYQSREIIAGMTMATIDPVTHSVAHGFYAGGAARFHTDTKEKGLDLQLSGSYSLFGREHQIVLGYANARTNAVSRRWDGDTDALIPDAFNWDNRATEPAFYDWWSTFDVKARQKIGYAATVFEATERLSLILGARNTDYSWSLDSVNANGVSSRTATKVSGEVTPYAGLTFDVDAWHTVYRHLQAPGLQLRRQRPAAGSADRRELRDRCQGQLLRRPAERQRSALPARTGQLRHQGPERRGAARRRRCLRGHTRGDDQGPGTGGERRAASRLAAERGLYLHPAARCGRPARQYHAAGAHLQAGHHVPPARRLEAHPPRRQPAVAEFDSFHPDHRRHAAALRTARLSAGRAGRQRRSGRQSQGHGKHQQPLRQEVLLRHRQLQRRVLGYAAQRHGQPALRVLRPALPPGRP</sequence>
<keyword evidence="5" id="KW-0410">Iron transport</keyword>
<evidence type="ECO:0000256" key="1">
    <source>
        <dbReference type="ARBA" id="ARBA00004571"/>
    </source>
</evidence>
<dbReference type="Proteomes" id="UP000308430">
    <property type="component" value="Unassembled WGS sequence"/>
</dbReference>
<evidence type="ECO:0000256" key="10">
    <source>
        <dbReference type="ARBA" id="ARBA00023077"/>
    </source>
</evidence>
<dbReference type="PROSITE" id="PS52016">
    <property type="entry name" value="TONB_DEPENDENT_REC_3"/>
    <property type="match status" value="1"/>
</dbReference>
<evidence type="ECO:0000256" key="11">
    <source>
        <dbReference type="ARBA" id="ARBA00023136"/>
    </source>
</evidence>
<feature type="compositionally biased region" description="Basic and acidic residues" evidence="16">
    <location>
        <begin position="621"/>
        <end position="630"/>
    </location>
</feature>
<evidence type="ECO:0000256" key="15">
    <source>
        <dbReference type="RuleBase" id="RU003357"/>
    </source>
</evidence>
<feature type="compositionally biased region" description="Basic residues" evidence="16">
    <location>
        <begin position="772"/>
        <end position="789"/>
    </location>
</feature>
<evidence type="ECO:0000313" key="19">
    <source>
        <dbReference type="EMBL" id="THF66160.1"/>
    </source>
</evidence>
<comment type="subcellular location">
    <subcellularLocation>
        <location evidence="1 14">Cell outer membrane</location>
        <topology evidence="1 14">Multi-pass membrane protein</topology>
    </subcellularLocation>
</comment>
<dbReference type="CDD" id="cd01347">
    <property type="entry name" value="ligand_gated_channel"/>
    <property type="match status" value="1"/>
</dbReference>
<evidence type="ECO:0000256" key="12">
    <source>
        <dbReference type="ARBA" id="ARBA00023170"/>
    </source>
</evidence>
<evidence type="ECO:0000256" key="6">
    <source>
        <dbReference type="ARBA" id="ARBA00022692"/>
    </source>
</evidence>
<keyword evidence="3 14" id="KW-0813">Transport</keyword>
<reference evidence="19 20" key="1">
    <citation type="submission" date="2019-04" db="EMBL/GenBank/DDBJ databases">
        <title>Azoarcus nasutitermitis sp. nov. isolated from termite nest.</title>
        <authorList>
            <person name="Lin S.-Y."/>
            <person name="Hameed A."/>
            <person name="Hsu Y.-H."/>
            <person name="Young C.-C."/>
        </authorList>
    </citation>
    <scope>NUCLEOTIDE SEQUENCE [LARGE SCALE GENOMIC DNA]</scope>
    <source>
        <strain evidence="19 20">CC-YHH838</strain>
    </source>
</reference>
<protein>
    <submittedName>
        <fullName evidence="19">TonB-dependent siderophore receptor</fullName>
    </submittedName>
</protein>
<dbReference type="InterPro" id="IPR036942">
    <property type="entry name" value="Beta-barrel_TonB_sf"/>
</dbReference>
<dbReference type="InterPro" id="IPR012910">
    <property type="entry name" value="Plug_dom"/>
</dbReference>
<dbReference type="AlphaFoldDB" id="A0A4S4B336"/>
<evidence type="ECO:0000256" key="2">
    <source>
        <dbReference type="ARBA" id="ARBA00009810"/>
    </source>
</evidence>
<comment type="similarity">
    <text evidence="2 14 15">Belongs to the TonB-dependent receptor family.</text>
</comment>
<comment type="caution">
    <text evidence="19">The sequence shown here is derived from an EMBL/GenBank/DDBJ whole genome shotgun (WGS) entry which is preliminary data.</text>
</comment>
<evidence type="ECO:0000256" key="8">
    <source>
        <dbReference type="ARBA" id="ARBA00023004"/>
    </source>
</evidence>
<keyword evidence="8" id="KW-0408">Iron</keyword>
<feature type="signal peptide" evidence="17">
    <location>
        <begin position="1"/>
        <end position="32"/>
    </location>
</feature>
<keyword evidence="6 14" id="KW-0812">Transmembrane</keyword>
<evidence type="ECO:0000256" key="3">
    <source>
        <dbReference type="ARBA" id="ARBA00022448"/>
    </source>
</evidence>
<keyword evidence="20" id="KW-1185">Reference proteome</keyword>
<evidence type="ECO:0000313" key="20">
    <source>
        <dbReference type="Proteomes" id="UP000308430"/>
    </source>
</evidence>
<dbReference type="Pfam" id="PF07715">
    <property type="entry name" value="Plug"/>
    <property type="match status" value="1"/>
</dbReference>
<feature type="region of interest" description="Disordered" evidence="16">
    <location>
        <begin position="765"/>
        <end position="792"/>
    </location>
</feature>
<dbReference type="SUPFAM" id="SSF56935">
    <property type="entry name" value="Porins"/>
    <property type="match status" value="1"/>
</dbReference>
<feature type="region of interest" description="Disordered" evidence="16">
    <location>
        <begin position="612"/>
        <end position="690"/>
    </location>
</feature>
<keyword evidence="7 17" id="KW-0732">Signal</keyword>
<dbReference type="Gene3D" id="3.55.50.30">
    <property type="match status" value="1"/>
</dbReference>
<evidence type="ECO:0000256" key="14">
    <source>
        <dbReference type="PROSITE-ProRule" id="PRU01360"/>
    </source>
</evidence>
<dbReference type="InterPro" id="IPR039426">
    <property type="entry name" value="TonB-dep_rcpt-like"/>
</dbReference>
<gene>
    <name evidence="19" type="ORF">E6C76_04690</name>
</gene>
<proteinExistence type="inferred from homology"/>
<evidence type="ECO:0000256" key="7">
    <source>
        <dbReference type="ARBA" id="ARBA00022729"/>
    </source>
</evidence>
<dbReference type="Gene3D" id="2.170.130.10">
    <property type="entry name" value="TonB-dependent receptor, plug domain"/>
    <property type="match status" value="1"/>
</dbReference>
<dbReference type="OrthoDB" id="8663017at2"/>
<evidence type="ECO:0000256" key="17">
    <source>
        <dbReference type="SAM" id="SignalP"/>
    </source>
</evidence>
<dbReference type="InterPro" id="IPR037066">
    <property type="entry name" value="Plug_dom_sf"/>
</dbReference>
<dbReference type="Gene3D" id="2.40.170.20">
    <property type="entry name" value="TonB-dependent receptor, beta-barrel domain"/>
    <property type="match status" value="1"/>
</dbReference>
<dbReference type="PANTHER" id="PTHR32552:SF74">
    <property type="entry name" value="HYDROXAMATE SIDEROPHORE RECEPTOR FHUE"/>
    <property type="match status" value="1"/>
</dbReference>
<name>A0A4S4B336_9RHOO</name>
<evidence type="ECO:0000256" key="16">
    <source>
        <dbReference type="SAM" id="MobiDB-lite"/>
    </source>
</evidence>
<organism evidence="19 20">
    <name type="scientific">Pseudothauera nasutitermitis</name>
    <dbReference type="NCBI Taxonomy" id="2565930"/>
    <lineage>
        <taxon>Bacteria</taxon>
        <taxon>Pseudomonadati</taxon>
        <taxon>Pseudomonadota</taxon>
        <taxon>Betaproteobacteria</taxon>
        <taxon>Rhodocyclales</taxon>
        <taxon>Zoogloeaceae</taxon>
        <taxon>Pseudothauera</taxon>
    </lineage>
</organism>
<keyword evidence="10 15" id="KW-0798">TonB box</keyword>
<evidence type="ECO:0000256" key="13">
    <source>
        <dbReference type="ARBA" id="ARBA00023237"/>
    </source>
</evidence>
<dbReference type="InterPro" id="IPR011662">
    <property type="entry name" value="Secretin/TonB_short_N"/>
</dbReference>
<dbReference type="Pfam" id="PF00593">
    <property type="entry name" value="TonB_dep_Rec_b-barrel"/>
    <property type="match status" value="1"/>
</dbReference>
<dbReference type="SMART" id="SM00965">
    <property type="entry name" value="STN"/>
    <property type="match status" value="1"/>
</dbReference>
<keyword evidence="13 14" id="KW-0998">Cell outer membrane</keyword>
<keyword evidence="4 14" id="KW-1134">Transmembrane beta strand</keyword>
<evidence type="ECO:0000256" key="4">
    <source>
        <dbReference type="ARBA" id="ARBA00022452"/>
    </source>
</evidence>
<dbReference type="InterPro" id="IPR000531">
    <property type="entry name" value="Beta-barrel_TonB"/>
</dbReference>
<keyword evidence="11 14" id="KW-0472">Membrane</keyword>
<dbReference type="FunFam" id="2.170.130.10:FF:000010">
    <property type="entry name" value="Ferripyoverdine receptor"/>
    <property type="match status" value="1"/>
</dbReference>
<evidence type="ECO:0000259" key="18">
    <source>
        <dbReference type="SMART" id="SM00965"/>
    </source>
</evidence>
<evidence type="ECO:0000256" key="5">
    <source>
        <dbReference type="ARBA" id="ARBA00022496"/>
    </source>
</evidence>
<evidence type="ECO:0000256" key="9">
    <source>
        <dbReference type="ARBA" id="ARBA00023065"/>
    </source>
</evidence>
<accession>A0A4S4B336</accession>
<dbReference type="GO" id="GO:0009279">
    <property type="term" value="C:cell outer membrane"/>
    <property type="evidence" value="ECO:0007669"/>
    <property type="project" value="UniProtKB-SubCell"/>
</dbReference>
<dbReference type="EMBL" id="SSOC01000002">
    <property type="protein sequence ID" value="THF66160.1"/>
    <property type="molecule type" value="Genomic_DNA"/>
</dbReference>
<feature type="compositionally biased region" description="Basic residues" evidence="16">
    <location>
        <begin position="663"/>
        <end position="673"/>
    </location>
</feature>
<dbReference type="PANTHER" id="PTHR32552">
    <property type="entry name" value="FERRICHROME IRON RECEPTOR-RELATED"/>
    <property type="match status" value="1"/>
</dbReference>